<sequence>MAETTHDALAGELLRLTREMVEAARARDWPGVASREAERRRINARLFAEPIPQAQRAVVAQAIEKVLAYDPELNELATDARDESANDVQDAQANRKAVRAYHRYSAD</sequence>
<keyword evidence="3" id="KW-1005">Bacterial flagellum biogenesis</keyword>
<comment type="caution">
    <text evidence="6">The sequence shown here is derived from an EMBL/GenBank/DDBJ whole genome shotgun (WGS) entry which is preliminary data.</text>
</comment>
<dbReference type="RefSeq" id="WP_253479201.1">
    <property type="nucleotide sequence ID" value="NZ_JALJXV010000006.1"/>
</dbReference>
<dbReference type="Proteomes" id="UP001205843">
    <property type="component" value="Unassembled WGS sequence"/>
</dbReference>
<evidence type="ECO:0000256" key="4">
    <source>
        <dbReference type="ARBA" id="ARBA00023186"/>
    </source>
</evidence>
<evidence type="ECO:0000313" key="7">
    <source>
        <dbReference type="Proteomes" id="UP001205843"/>
    </source>
</evidence>
<comment type="subcellular location">
    <subcellularLocation>
        <location evidence="1">Cytoplasm</location>
        <location evidence="1">Cytosol</location>
    </subcellularLocation>
</comment>
<dbReference type="Pfam" id="PF05400">
    <property type="entry name" value="FliT"/>
    <property type="match status" value="1"/>
</dbReference>
<reference evidence="6" key="1">
    <citation type="submission" date="2022-03" db="EMBL/GenBank/DDBJ databases">
        <title>Genomic Encyclopedia of Type Strains, Phase III (KMG-III): the genomes of soil and plant-associated and newly described type strains.</title>
        <authorList>
            <person name="Whitman W."/>
        </authorList>
    </citation>
    <scope>NUCLEOTIDE SEQUENCE</scope>
    <source>
        <strain evidence="6">ANL 6-2</strain>
    </source>
</reference>
<evidence type="ECO:0000256" key="5">
    <source>
        <dbReference type="ARBA" id="ARBA00093797"/>
    </source>
</evidence>
<keyword evidence="7" id="KW-1185">Reference proteome</keyword>
<gene>
    <name evidence="6" type="ORF">J2T57_002759</name>
</gene>
<proteinExistence type="predicted"/>
<dbReference type="InterPro" id="IPR008622">
    <property type="entry name" value="FliT"/>
</dbReference>
<evidence type="ECO:0000256" key="2">
    <source>
        <dbReference type="ARBA" id="ARBA00022490"/>
    </source>
</evidence>
<organism evidence="6 7">
    <name type="scientific">Natronocella acetinitrilica</name>
    <dbReference type="NCBI Taxonomy" id="414046"/>
    <lineage>
        <taxon>Bacteria</taxon>
        <taxon>Pseudomonadati</taxon>
        <taxon>Pseudomonadota</taxon>
        <taxon>Gammaproteobacteria</taxon>
        <taxon>Chromatiales</taxon>
        <taxon>Ectothiorhodospiraceae</taxon>
        <taxon>Natronocella</taxon>
    </lineage>
</organism>
<dbReference type="EMBL" id="JALJXV010000006">
    <property type="protein sequence ID" value="MCP1675609.1"/>
    <property type="molecule type" value="Genomic_DNA"/>
</dbReference>
<accession>A0AAE3G4Q4</accession>
<evidence type="ECO:0000256" key="1">
    <source>
        <dbReference type="ARBA" id="ARBA00004514"/>
    </source>
</evidence>
<name>A0AAE3G4Q4_9GAMM</name>
<keyword evidence="2" id="KW-0963">Cytoplasm</keyword>
<dbReference type="GO" id="GO:0044781">
    <property type="term" value="P:bacterial-type flagellum organization"/>
    <property type="evidence" value="ECO:0007669"/>
    <property type="project" value="UniProtKB-KW"/>
</dbReference>
<evidence type="ECO:0000313" key="6">
    <source>
        <dbReference type="EMBL" id="MCP1675609.1"/>
    </source>
</evidence>
<protein>
    <recommendedName>
        <fullName evidence="5">Flagellar protein FliT</fullName>
    </recommendedName>
</protein>
<dbReference type="Gene3D" id="1.20.58.380">
    <property type="entry name" value="Flagellar protein flit"/>
    <property type="match status" value="1"/>
</dbReference>
<dbReference type="AlphaFoldDB" id="A0AAE3G4Q4"/>
<evidence type="ECO:0000256" key="3">
    <source>
        <dbReference type="ARBA" id="ARBA00022795"/>
    </source>
</evidence>
<keyword evidence="4" id="KW-0143">Chaperone</keyword>